<keyword evidence="2" id="KW-1133">Transmembrane helix</keyword>
<comment type="caution">
    <text evidence="4">The sequence shown here is derived from an EMBL/GenBank/DDBJ whole genome shotgun (WGS) entry which is preliminary data.</text>
</comment>
<gene>
    <name evidence="4" type="ORF">VW23_000580</name>
</gene>
<evidence type="ECO:0000256" key="2">
    <source>
        <dbReference type="SAM" id="Phobius"/>
    </source>
</evidence>
<feature type="region of interest" description="Disordered" evidence="1">
    <location>
        <begin position="154"/>
        <end position="187"/>
    </location>
</feature>
<dbReference type="Pfam" id="PF04280">
    <property type="entry name" value="Tim44"/>
    <property type="match status" value="1"/>
</dbReference>
<feature type="compositionally biased region" description="Low complexity" evidence="1">
    <location>
        <begin position="169"/>
        <end position="178"/>
    </location>
</feature>
<dbReference type="EMBL" id="LAJE02000013">
    <property type="protein sequence ID" value="OEO33212.1"/>
    <property type="molecule type" value="Genomic_DNA"/>
</dbReference>
<evidence type="ECO:0000256" key="1">
    <source>
        <dbReference type="SAM" id="MobiDB-lite"/>
    </source>
</evidence>
<feature type="transmembrane region" description="Helical" evidence="2">
    <location>
        <begin position="6"/>
        <end position="25"/>
    </location>
</feature>
<reference evidence="4 5" key="1">
    <citation type="journal article" date="2015" name="Genome Announc.">
        <title>Genome Assemblies of Three Soil-Associated Devosia species: D. insulae, D. limi, and D. soli.</title>
        <authorList>
            <person name="Hassan Y.I."/>
            <person name="Lepp D."/>
            <person name="Zhou T."/>
        </authorList>
    </citation>
    <scope>NUCLEOTIDE SEQUENCE [LARGE SCALE GENOMIC DNA]</scope>
    <source>
        <strain evidence="4 5">DS-56</strain>
    </source>
</reference>
<evidence type="ECO:0000313" key="4">
    <source>
        <dbReference type="EMBL" id="OEO33212.1"/>
    </source>
</evidence>
<evidence type="ECO:0000313" key="5">
    <source>
        <dbReference type="Proteomes" id="UP000095463"/>
    </source>
</evidence>
<dbReference type="PANTHER" id="PTHR41542">
    <property type="entry name" value="BLL5807 PROTEIN"/>
    <property type="match status" value="1"/>
</dbReference>
<dbReference type="PANTHER" id="PTHR41542:SF1">
    <property type="entry name" value="BLL5807 PROTEIN"/>
    <property type="match status" value="1"/>
</dbReference>
<dbReference type="RefSeq" id="WP_069907655.1">
    <property type="nucleotide sequence ID" value="NZ_LAJE02000013.1"/>
</dbReference>
<keyword evidence="2" id="KW-0472">Membrane</keyword>
<feature type="transmembrane region" description="Helical" evidence="2">
    <location>
        <begin position="112"/>
        <end position="134"/>
    </location>
</feature>
<sequence>MFASKGFRFSALLATLIMAFSLVAVDTAEARRGGSFGSRGIRTERSVPSTQVSPNTTAPVQNTMTNSTTRNTVGNATTPARPSLFGGFGGALLGGFLFSGLFGMLFGFGFGGFGGMLALLVQVAIIGLIVAFFVRRRQQRPAMAGGPLNYEAQDTARNYGGSGGTSAPRGQRSAASQRAGRRDEVGITDQDLGTFESHLKQMQDAYSREDYAALRQITTPEVMGYLAEELGENATNGLRNEVFDVNLLAGDVAEAWREGGTDYASVAMRYESRDVIRNRGTGEIVSGDDRVTETTEVWTFQRQNGSRWLISAIQDA</sequence>
<keyword evidence="5" id="KW-1185">Reference proteome</keyword>
<organism evidence="4 5">
    <name type="scientific">Devosia insulae DS-56</name>
    <dbReference type="NCBI Taxonomy" id="1116389"/>
    <lineage>
        <taxon>Bacteria</taxon>
        <taxon>Pseudomonadati</taxon>
        <taxon>Pseudomonadota</taxon>
        <taxon>Alphaproteobacteria</taxon>
        <taxon>Hyphomicrobiales</taxon>
        <taxon>Devosiaceae</taxon>
        <taxon>Devosia</taxon>
    </lineage>
</organism>
<feature type="region of interest" description="Disordered" evidence="1">
    <location>
        <begin position="36"/>
        <end position="76"/>
    </location>
</feature>
<name>A0A1E5XX94_9HYPH</name>
<dbReference type="InterPro" id="IPR007379">
    <property type="entry name" value="Tim44-like_dom"/>
</dbReference>
<proteinExistence type="predicted"/>
<dbReference type="InterPro" id="IPR032710">
    <property type="entry name" value="NTF2-like_dom_sf"/>
</dbReference>
<dbReference type="SUPFAM" id="SSF54427">
    <property type="entry name" value="NTF2-like"/>
    <property type="match status" value="1"/>
</dbReference>
<feature type="compositionally biased region" description="Polar residues" evidence="1">
    <location>
        <begin position="46"/>
        <end position="76"/>
    </location>
</feature>
<protein>
    <recommendedName>
        <fullName evidence="3">Tim44-like domain-containing protein</fullName>
    </recommendedName>
</protein>
<dbReference type="Proteomes" id="UP000095463">
    <property type="component" value="Unassembled WGS sequence"/>
</dbReference>
<keyword evidence="2" id="KW-0812">Transmembrane</keyword>
<feature type="domain" description="Tim44-like" evidence="3">
    <location>
        <begin position="172"/>
        <end position="315"/>
    </location>
</feature>
<dbReference type="SMART" id="SM00978">
    <property type="entry name" value="Tim44"/>
    <property type="match status" value="1"/>
</dbReference>
<dbReference type="AlphaFoldDB" id="A0A1E5XX94"/>
<dbReference type="Gene3D" id="3.10.450.240">
    <property type="match status" value="1"/>
</dbReference>
<dbReference type="OrthoDB" id="9780873at2"/>
<evidence type="ECO:0000259" key="3">
    <source>
        <dbReference type="SMART" id="SM00978"/>
    </source>
</evidence>
<feature type="transmembrane region" description="Helical" evidence="2">
    <location>
        <begin position="84"/>
        <end position="106"/>
    </location>
</feature>
<accession>A0A1E5XX94</accession>